<evidence type="ECO:0000313" key="2">
    <source>
        <dbReference type="EMBL" id="AHF14072.1"/>
    </source>
</evidence>
<reference evidence="2 3" key="1">
    <citation type="submission" date="2013-12" db="EMBL/GenBank/DDBJ databases">
        <authorList>
            <consortium name="DOE Joint Genome Institute"/>
            <person name="Eisen J."/>
            <person name="Huntemann M."/>
            <person name="Han J."/>
            <person name="Chen A."/>
            <person name="Kyrpides N."/>
            <person name="Mavromatis K."/>
            <person name="Markowitz V."/>
            <person name="Palaniappan K."/>
            <person name="Ivanova N."/>
            <person name="Schaumberg A."/>
            <person name="Pati A."/>
            <person name="Liolios K."/>
            <person name="Nordberg H.P."/>
            <person name="Cantor M.N."/>
            <person name="Hua S.X."/>
            <person name="Woyke T."/>
        </authorList>
    </citation>
    <scope>NUCLEOTIDE SEQUENCE [LARGE SCALE GENOMIC DNA]</scope>
    <source>
        <strain evidence="3">DSM 19437</strain>
    </source>
</reference>
<dbReference type="InterPro" id="IPR011059">
    <property type="entry name" value="Metal-dep_hydrolase_composite"/>
</dbReference>
<dbReference type="STRING" id="929713.NIASO_00390"/>
<dbReference type="CDD" id="cd01293">
    <property type="entry name" value="Bact_CD"/>
    <property type="match status" value="1"/>
</dbReference>
<dbReference type="NCBIfam" id="NF005312">
    <property type="entry name" value="PRK06846.1"/>
    <property type="match status" value="1"/>
</dbReference>
<dbReference type="GO" id="GO:0016814">
    <property type="term" value="F:hydrolase activity, acting on carbon-nitrogen (but not peptide) bonds, in cyclic amidines"/>
    <property type="evidence" value="ECO:0007669"/>
    <property type="project" value="TreeGrafter"/>
</dbReference>
<gene>
    <name evidence="2" type="ORF">NIASO_00390</name>
</gene>
<feature type="domain" description="Amidohydrolase 3" evidence="1">
    <location>
        <begin position="197"/>
        <end position="361"/>
    </location>
</feature>
<feature type="domain" description="Amidohydrolase 3" evidence="1">
    <location>
        <begin position="61"/>
        <end position="105"/>
    </location>
</feature>
<accession>W0ETI0</accession>
<dbReference type="Gene3D" id="3.20.20.140">
    <property type="entry name" value="Metal-dependent hydrolases"/>
    <property type="match status" value="1"/>
</dbReference>
<dbReference type="AlphaFoldDB" id="W0ETI0"/>
<sequence length="415" mass="45988">MKTTYTEPIKGRYTLKNVRLETAFIKNESGVTGTKTELFCIEIKEGKIVKIFPNDASLADAIDAKGLLMLPAFKDMHVHIDKTLYGLPWQAPSPARETVADMIAYEQEIIPELLKTSTYRAEQLIDLLQQYGTTFARAHFNVDTTSGLRSLENLQKALDNKKGCFDAELVAFPQHGLYYTDSAPLMKEAAQLEAVAFVGGLDPFSIDKNIEKAIDFTVQLAIDNNKGIDIHLHDSGKEGLRTIEYLAQKAVENPQLQGRTYVSHAFALAQLPLKDAEAISDKLTAAKVGIASAIPFPGALMPIPTLVKQGVEVLVGNDNIQDHWSTFGTGNMLQKANLMAQLYGWRTEFELSRTLRFATKNILPLDDKGAMQWPKADAAAEFVLVDASCSAEAVSRMSQTAAFAYKGNFYRKNWW</sequence>
<dbReference type="PANTHER" id="PTHR32027:SF9">
    <property type="entry name" value="BLL3847 PROTEIN"/>
    <property type="match status" value="1"/>
</dbReference>
<organism evidence="2 3">
    <name type="scientific">Niabella soli DSM 19437</name>
    <dbReference type="NCBI Taxonomy" id="929713"/>
    <lineage>
        <taxon>Bacteria</taxon>
        <taxon>Pseudomonadati</taxon>
        <taxon>Bacteroidota</taxon>
        <taxon>Chitinophagia</taxon>
        <taxon>Chitinophagales</taxon>
        <taxon>Chitinophagaceae</taxon>
        <taxon>Niabella</taxon>
    </lineage>
</organism>
<dbReference type="PANTHER" id="PTHR32027">
    <property type="entry name" value="CYTOSINE DEAMINASE"/>
    <property type="match status" value="1"/>
</dbReference>
<dbReference type="HOGENOM" id="CLU_031758_4_1_10"/>
<protein>
    <submittedName>
        <fullName evidence="2">Deaminase</fullName>
    </submittedName>
</protein>
<evidence type="ECO:0000259" key="1">
    <source>
        <dbReference type="Pfam" id="PF07969"/>
    </source>
</evidence>
<dbReference type="eggNOG" id="COG0402">
    <property type="taxonomic scope" value="Bacteria"/>
</dbReference>
<dbReference type="InterPro" id="IPR013108">
    <property type="entry name" value="Amidohydro_3"/>
</dbReference>
<dbReference type="Pfam" id="PF07969">
    <property type="entry name" value="Amidohydro_3"/>
    <property type="match status" value="2"/>
</dbReference>
<proteinExistence type="predicted"/>
<name>W0ETI0_9BACT</name>
<keyword evidence="3" id="KW-1185">Reference proteome</keyword>
<dbReference type="OrthoDB" id="9815027at2"/>
<dbReference type="InterPro" id="IPR052349">
    <property type="entry name" value="Metallo-hydrolase_Enzymes"/>
</dbReference>
<evidence type="ECO:0000313" key="3">
    <source>
        <dbReference type="Proteomes" id="UP000003586"/>
    </source>
</evidence>
<dbReference type="RefSeq" id="WP_008582292.1">
    <property type="nucleotide sequence ID" value="NZ_CP007035.1"/>
</dbReference>
<dbReference type="SUPFAM" id="SSF51338">
    <property type="entry name" value="Composite domain of metallo-dependent hydrolases"/>
    <property type="match status" value="1"/>
</dbReference>
<dbReference type="InterPro" id="IPR032466">
    <property type="entry name" value="Metal_Hydrolase"/>
</dbReference>
<dbReference type="SUPFAM" id="SSF51556">
    <property type="entry name" value="Metallo-dependent hydrolases"/>
    <property type="match status" value="1"/>
</dbReference>
<dbReference type="Gene3D" id="2.30.40.10">
    <property type="entry name" value="Urease, subunit C, domain 1"/>
    <property type="match status" value="1"/>
</dbReference>
<dbReference type="Proteomes" id="UP000003586">
    <property type="component" value="Chromosome"/>
</dbReference>
<dbReference type="KEGG" id="nso:NIASO_00390"/>
<dbReference type="EMBL" id="CP007035">
    <property type="protein sequence ID" value="AHF14072.1"/>
    <property type="molecule type" value="Genomic_DNA"/>
</dbReference>